<evidence type="ECO:0000313" key="4">
    <source>
        <dbReference type="EnsemblProtists" id="EKX46817"/>
    </source>
</evidence>
<dbReference type="PANTHER" id="PTHR24171">
    <property type="entry name" value="ANKYRIN REPEAT DOMAIN-CONTAINING PROTEIN 39-RELATED"/>
    <property type="match status" value="1"/>
</dbReference>
<accession>A0A0C3TSC9</accession>
<protein>
    <recommendedName>
        <fullName evidence="6">Ankyrin</fullName>
    </recommendedName>
</protein>
<dbReference type="SMART" id="SM00248">
    <property type="entry name" value="ANK"/>
    <property type="match status" value="2"/>
</dbReference>
<dbReference type="Gene3D" id="1.25.40.20">
    <property type="entry name" value="Ankyrin repeat-containing domain"/>
    <property type="match status" value="1"/>
</dbReference>
<proteinExistence type="predicted"/>
<dbReference type="InterPro" id="IPR036770">
    <property type="entry name" value="Ankyrin_rpt-contain_sf"/>
</dbReference>
<dbReference type="SUPFAM" id="SSF48403">
    <property type="entry name" value="Ankyrin repeat"/>
    <property type="match status" value="1"/>
</dbReference>
<dbReference type="PROSITE" id="PS50088">
    <property type="entry name" value="ANK_REPEAT"/>
    <property type="match status" value="2"/>
</dbReference>
<dbReference type="InterPro" id="IPR002110">
    <property type="entry name" value="Ankyrin_rpt"/>
</dbReference>
<dbReference type="Proteomes" id="UP000011087">
    <property type="component" value="Unassembled WGS sequence"/>
</dbReference>
<evidence type="ECO:0000256" key="1">
    <source>
        <dbReference type="ARBA" id="ARBA00022737"/>
    </source>
</evidence>
<dbReference type="PaxDb" id="55529-EKX46817"/>
<dbReference type="eggNOG" id="KOG0504">
    <property type="taxonomic scope" value="Eukaryota"/>
</dbReference>
<dbReference type="OMA" id="WGANINS"/>
<evidence type="ECO:0000256" key="2">
    <source>
        <dbReference type="ARBA" id="ARBA00023043"/>
    </source>
</evidence>
<keyword evidence="5" id="KW-1185">Reference proteome</keyword>
<keyword evidence="2 3" id="KW-0040">ANK repeat</keyword>
<dbReference type="Pfam" id="PF12796">
    <property type="entry name" value="Ank_2"/>
    <property type="match status" value="1"/>
</dbReference>
<dbReference type="PROSITE" id="PS50297">
    <property type="entry name" value="ANK_REP_REGION"/>
    <property type="match status" value="2"/>
</dbReference>
<evidence type="ECO:0008006" key="6">
    <source>
        <dbReference type="Google" id="ProtNLM"/>
    </source>
</evidence>
<reference evidence="4" key="3">
    <citation type="submission" date="2015-06" db="UniProtKB">
        <authorList>
            <consortium name="EnsemblProtists"/>
        </authorList>
    </citation>
    <scope>IDENTIFICATION</scope>
</reference>
<dbReference type="HOGENOM" id="CLU_000134_45_9_1"/>
<keyword evidence="1" id="KW-0677">Repeat</keyword>
<evidence type="ECO:0000256" key="3">
    <source>
        <dbReference type="PROSITE-ProRule" id="PRU00023"/>
    </source>
</evidence>
<feature type="repeat" description="ANK" evidence="3">
    <location>
        <begin position="29"/>
        <end position="61"/>
    </location>
</feature>
<sequence length="70" mass="7520">MHWAALNGHASTVSLLLTMEADVNSRDILGSTPLHYAAETGRSNVVGLLLRGGARPFLINDFGRTALDWA</sequence>
<dbReference type="EnsemblProtists" id="EKX46817">
    <property type="protein sequence ID" value="EKX46817"/>
    <property type="gene ID" value="GUITHDRAFT_46586"/>
</dbReference>
<evidence type="ECO:0000313" key="5">
    <source>
        <dbReference type="Proteomes" id="UP000011087"/>
    </source>
</evidence>
<feature type="repeat" description="ANK" evidence="3">
    <location>
        <begin position="1"/>
        <end position="28"/>
    </location>
</feature>
<organism evidence="4 5">
    <name type="scientific">Guillardia theta (strain CCMP2712)</name>
    <name type="common">Cryptophyte</name>
    <dbReference type="NCBI Taxonomy" id="905079"/>
    <lineage>
        <taxon>Eukaryota</taxon>
        <taxon>Cryptophyceae</taxon>
        <taxon>Pyrenomonadales</taxon>
        <taxon>Geminigeraceae</taxon>
        <taxon>Guillardia</taxon>
    </lineage>
</organism>
<reference evidence="5" key="1">
    <citation type="journal article" date="2012" name="Nature">
        <title>Algal genomes reveal evolutionary mosaicism and the fate of nucleomorphs.</title>
        <authorList>
            <consortium name="DOE Joint Genome Institute"/>
            <person name="Curtis B.A."/>
            <person name="Tanifuji G."/>
            <person name="Burki F."/>
            <person name="Gruber A."/>
            <person name="Irimia M."/>
            <person name="Maruyama S."/>
            <person name="Arias M.C."/>
            <person name="Ball S.G."/>
            <person name="Gile G.H."/>
            <person name="Hirakawa Y."/>
            <person name="Hopkins J.F."/>
            <person name="Kuo A."/>
            <person name="Rensing S.A."/>
            <person name="Schmutz J."/>
            <person name="Symeonidi A."/>
            <person name="Elias M."/>
            <person name="Eveleigh R.J."/>
            <person name="Herman E.K."/>
            <person name="Klute M.J."/>
            <person name="Nakayama T."/>
            <person name="Obornik M."/>
            <person name="Reyes-Prieto A."/>
            <person name="Armbrust E.V."/>
            <person name="Aves S.J."/>
            <person name="Beiko R.G."/>
            <person name="Coutinho P."/>
            <person name="Dacks J.B."/>
            <person name="Durnford D.G."/>
            <person name="Fast N.M."/>
            <person name="Green B.R."/>
            <person name="Grisdale C.J."/>
            <person name="Hempel F."/>
            <person name="Henrissat B."/>
            <person name="Hoppner M.P."/>
            <person name="Ishida K."/>
            <person name="Kim E."/>
            <person name="Koreny L."/>
            <person name="Kroth P.G."/>
            <person name="Liu Y."/>
            <person name="Malik S.B."/>
            <person name="Maier U.G."/>
            <person name="McRose D."/>
            <person name="Mock T."/>
            <person name="Neilson J.A."/>
            <person name="Onodera N.T."/>
            <person name="Poole A.M."/>
            <person name="Pritham E.J."/>
            <person name="Richards T.A."/>
            <person name="Rocap G."/>
            <person name="Roy S.W."/>
            <person name="Sarai C."/>
            <person name="Schaack S."/>
            <person name="Shirato S."/>
            <person name="Slamovits C.H."/>
            <person name="Spencer D.F."/>
            <person name="Suzuki S."/>
            <person name="Worden A.Z."/>
            <person name="Zauner S."/>
            <person name="Barry K."/>
            <person name="Bell C."/>
            <person name="Bharti A.K."/>
            <person name="Crow J.A."/>
            <person name="Grimwood J."/>
            <person name="Kramer R."/>
            <person name="Lindquist E."/>
            <person name="Lucas S."/>
            <person name="Salamov A."/>
            <person name="McFadden G.I."/>
            <person name="Lane C.E."/>
            <person name="Keeling P.J."/>
            <person name="Gray M.W."/>
            <person name="Grigoriev I.V."/>
            <person name="Archibald J.M."/>
        </authorList>
    </citation>
    <scope>NUCLEOTIDE SEQUENCE</scope>
    <source>
        <strain evidence="5">CCMP2712</strain>
    </source>
</reference>
<dbReference type="OrthoDB" id="194358at2759"/>
<reference evidence="5" key="2">
    <citation type="submission" date="2012-11" db="EMBL/GenBank/DDBJ databases">
        <authorList>
            <person name="Kuo A."/>
            <person name="Curtis B.A."/>
            <person name="Tanifuji G."/>
            <person name="Burki F."/>
            <person name="Gruber A."/>
            <person name="Irimia M."/>
            <person name="Maruyama S."/>
            <person name="Arias M.C."/>
            <person name="Ball S.G."/>
            <person name="Gile G.H."/>
            <person name="Hirakawa Y."/>
            <person name="Hopkins J.F."/>
            <person name="Rensing S.A."/>
            <person name="Schmutz J."/>
            <person name="Symeonidi A."/>
            <person name="Elias M."/>
            <person name="Eveleigh R.J."/>
            <person name="Herman E.K."/>
            <person name="Klute M.J."/>
            <person name="Nakayama T."/>
            <person name="Obornik M."/>
            <person name="Reyes-Prieto A."/>
            <person name="Armbrust E.V."/>
            <person name="Aves S.J."/>
            <person name="Beiko R.G."/>
            <person name="Coutinho P."/>
            <person name="Dacks J.B."/>
            <person name="Durnford D.G."/>
            <person name="Fast N.M."/>
            <person name="Green B.R."/>
            <person name="Grisdale C."/>
            <person name="Hempe F."/>
            <person name="Henrissat B."/>
            <person name="Hoppner M.P."/>
            <person name="Ishida K.-I."/>
            <person name="Kim E."/>
            <person name="Koreny L."/>
            <person name="Kroth P.G."/>
            <person name="Liu Y."/>
            <person name="Malik S.-B."/>
            <person name="Maier U.G."/>
            <person name="McRose D."/>
            <person name="Mock T."/>
            <person name="Neilson J.A."/>
            <person name="Onodera N.T."/>
            <person name="Poole A.M."/>
            <person name="Pritham E.J."/>
            <person name="Richards T.A."/>
            <person name="Rocap G."/>
            <person name="Roy S.W."/>
            <person name="Sarai C."/>
            <person name="Schaack S."/>
            <person name="Shirato S."/>
            <person name="Slamovits C.H."/>
            <person name="Spencer D.F."/>
            <person name="Suzuki S."/>
            <person name="Worden A.Z."/>
            <person name="Zauner S."/>
            <person name="Barry K."/>
            <person name="Bell C."/>
            <person name="Bharti A.K."/>
            <person name="Crow J.A."/>
            <person name="Grimwood J."/>
            <person name="Kramer R."/>
            <person name="Lindquist E."/>
            <person name="Lucas S."/>
            <person name="Salamov A."/>
            <person name="McFadden G.I."/>
            <person name="Lane C.E."/>
            <person name="Keeling P.J."/>
            <person name="Gray M.W."/>
            <person name="Grigoriev I.V."/>
            <person name="Archibald J.M."/>
        </authorList>
    </citation>
    <scope>NUCLEOTIDE SEQUENCE</scope>
    <source>
        <strain evidence="5">CCMP2712</strain>
    </source>
</reference>
<name>A0A0C3TSC9_GUITC</name>
<dbReference type="STRING" id="905079.L1JEV8"/>